<evidence type="ECO:0000313" key="2">
    <source>
        <dbReference type="EMBL" id="KNE99270.1"/>
    </source>
</evidence>
<evidence type="ECO:0000313" key="3">
    <source>
        <dbReference type="Proteomes" id="UP000054564"/>
    </source>
</evidence>
<feature type="chain" id="PRO_5005550425" description="Secreted protein" evidence="1">
    <location>
        <begin position="27"/>
        <end position="111"/>
    </location>
</feature>
<reference evidence="3" key="1">
    <citation type="submission" date="2014-03" db="EMBL/GenBank/DDBJ databases">
        <title>The Genome Sequence of Puccinia striiformis f. sp. tritici PST-78.</title>
        <authorList>
            <consortium name="The Broad Institute Genome Sequencing Platform"/>
            <person name="Cuomo C."/>
            <person name="Hulbert S."/>
            <person name="Chen X."/>
            <person name="Walker B."/>
            <person name="Young S.K."/>
            <person name="Zeng Q."/>
            <person name="Gargeya S."/>
            <person name="Fitzgerald M."/>
            <person name="Haas B."/>
            <person name="Abouelleil A."/>
            <person name="Alvarado L."/>
            <person name="Arachchi H.M."/>
            <person name="Berlin A.M."/>
            <person name="Chapman S.B."/>
            <person name="Goldberg J."/>
            <person name="Griggs A."/>
            <person name="Gujja S."/>
            <person name="Hansen M."/>
            <person name="Howarth C."/>
            <person name="Imamovic A."/>
            <person name="Larimer J."/>
            <person name="McCowan C."/>
            <person name="Montmayeur A."/>
            <person name="Murphy C."/>
            <person name="Neiman D."/>
            <person name="Pearson M."/>
            <person name="Priest M."/>
            <person name="Roberts A."/>
            <person name="Saif S."/>
            <person name="Shea T."/>
            <person name="Sisk P."/>
            <person name="Sykes S."/>
            <person name="Wortman J."/>
            <person name="Nusbaum C."/>
            <person name="Birren B."/>
        </authorList>
    </citation>
    <scope>NUCLEOTIDE SEQUENCE [LARGE SCALE GENOMIC DNA]</scope>
    <source>
        <strain evidence="3">race PST-78</strain>
    </source>
</reference>
<proteinExistence type="predicted"/>
<dbReference type="AlphaFoldDB" id="A0A0L0VJ07"/>
<comment type="caution">
    <text evidence="2">The sequence shown here is derived from an EMBL/GenBank/DDBJ whole genome shotgun (WGS) entry which is preliminary data.</text>
</comment>
<dbReference type="Proteomes" id="UP000054564">
    <property type="component" value="Unassembled WGS sequence"/>
</dbReference>
<dbReference type="OrthoDB" id="2512429at2759"/>
<accession>A0A0L0VJ07</accession>
<feature type="signal peptide" evidence="1">
    <location>
        <begin position="1"/>
        <end position="26"/>
    </location>
</feature>
<evidence type="ECO:0000256" key="1">
    <source>
        <dbReference type="SAM" id="SignalP"/>
    </source>
</evidence>
<evidence type="ECO:0008006" key="4">
    <source>
        <dbReference type="Google" id="ProtNLM"/>
    </source>
</evidence>
<keyword evidence="1" id="KW-0732">Signal</keyword>
<protein>
    <recommendedName>
        <fullName evidence="4">Secreted protein</fullName>
    </recommendedName>
</protein>
<gene>
    <name evidence="2" type="ORF">PSTG_07384</name>
</gene>
<sequence>MRFLGSSSLVATTLILAISLYREVSGAFCPSDQRANAVCGSTEKQSGTITKARGPEVDKKKNTDFFCKDETFDTPICCSKPSTQVKDFKTQCGGAPQGVKKGFVKKPITNQ</sequence>
<organism evidence="2 3">
    <name type="scientific">Puccinia striiformis f. sp. tritici PST-78</name>
    <dbReference type="NCBI Taxonomy" id="1165861"/>
    <lineage>
        <taxon>Eukaryota</taxon>
        <taxon>Fungi</taxon>
        <taxon>Dikarya</taxon>
        <taxon>Basidiomycota</taxon>
        <taxon>Pucciniomycotina</taxon>
        <taxon>Pucciniomycetes</taxon>
        <taxon>Pucciniales</taxon>
        <taxon>Pucciniaceae</taxon>
        <taxon>Puccinia</taxon>
    </lineage>
</organism>
<name>A0A0L0VJ07_9BASI</name>
<dbReference type="EMBL" id="AJIL01000047">
    <property type="protein sequence ID" value="KNE99270.1"/>
    <property type="molecule type" value="Genomic_DNA"/>
</dbReference>
<keyword evidence="3" id="KW-1185">Reference proteome</keyword>